<dbReference type="Proteomes" id="UP001055811">
    <property type="component" value="Linkage Group LG07"/>
</dbReference>
<comment type="caution">
    <text evidence="1">The sequence shown here is derived from an EMBL/GenBank/DDBJ whole genome shotgun (WGS) entry which is preliminary data.</text>
</comment>
<reference evidence="1 2" key="2">
    <citation type="journal article" date="2022" name="Mol. Ecol. Resour.">
        <title>The genomes of chicory, endive, great burdock and yacon provide insights into Asteraceae paleo-polyploidization history and plant inulin production.</title>
        <authorList>
            <person name="Fan W."/>
            <person name="Wang S."/>
            <person name="Wang H."/>
            <person name="Wang A."/>
            <person name="Jiang F."/>
            <person name="Liu H."/>
            <person name="Zhao H."/>
            <person name="Xu D."/>
            <person name="Zhang Y."/>
        </authorList>
    </citation>
    <scope>NUCLEOTIDE SEQUENCE [LARGE SCALE GENOMIC DNA]</scope>
    <source>
        <strain evidence="2">cv. Punajuju</strain>
        <tissue evidence="1">Leaves</tissue>
    </source>
</reference>
<gene>
    <name evidence="1" type="ORF">L2E82_39613</name>
</gene>
<accession>A0ACB9AJN8</accession>
<name>A0ACB9AJN8_CICIN</name>
<dbReference type="EMBL" id="CM042015">
    <property type="protein sequence ID" value="KAI3709845.1"/>
    <property type="molecule type" value="Genomic_DNA"/>
</dbReference>
<sequence>MIVVSISVPQLYLSQFLNCIYFSSSIDATVSPKGTLTLKSTALPPCPSAAAGFFRLLLLSISLKEAISADDIPERVEIKRSQVNRDISFTDSYNRKGNQQNLGTIKSSHLCIDIIEYTNPIETAVCNLASIALPRYVREKGVPAESQPSKLVGSRGSNNRKLILINLYLSSSM</sequence>
<evidence type="ECO:0000313" key="1">
    <source>
        <dbReference type="EMBL" id="KAI3709845.1"/>
    </source>
</evidence>
<proteinExistence type="predicted"/>
<keyword evidence="2" id="KW-1185">Reference proteome</keyword>
<evidence type="ECO:0000313" key="2">
    <source>
        <dbReference type="Proteomes" id="UP001055811"/>
    </source>
</evidence>
<reference evidence="2" key="1">
    <citation type="journal article" date="2022" name="Mol. Ecol. Resour.">
        <title>The genomes of chicory, endive, great burdock and yacon provide insights into Asteraceae palaeo-polyploidization history and plant inulin production.</title>
        <authorList>
            <person name="Fan W."/>
            <person name="Wang S."/>
            <person name="Wang H."/>
            <person name="Wang A."/>
            <person name="Jiang F."/>
            <person name="Liu H."/>
            <person name="Zhao H."/>
            <person name="Xu D."/>
            <person name="Zhang Y."/>
        </authorList>
    </citation>
    <scope>NUCLEOTIDE SEQUENCE [LARGE SCALE GENOMIC DNA]</scope>
    <source>
        <strain evidence="2">cv. Punajuju</strain>
    </source>
</reference>
<organism evidence="1 2">
    <name type="scientific">Cichorium intybus</name>
    <name type="common">Chicory</name>
    <dbReference type="NCBI Taxonomy" id="13427"/>
    <lineage>
        <taxon>Eukaryota</taxon>
        <taxon>Viridiplantae</taxon>
        <taxon>Streptophyta</taxon>
        <taxon>Embryophyta</taxon>
        <taxon>Tracheophyta</taxon>
        <taxon>Spermatophyta</taxon>
        <taxon>Magnoliopsida</taxon>
        <taxon>eudicotyledons</taxon>
        <taxon>Gunneridae</taxon>
        <taxon>Pentapetalae</taxon>
        <taxon>asterids</taxon>
        <taxon>campanulids</taxon>
        <taxon>Asterales</taxon>
        <taxon>Asteraceae</taxon>
        <taxon>Cichorioideae</taxon>
        <taxon>Cichorieae</taxon>
        <taxon>Cichoriinae</taxon>
        <taxon>Cichorium</taxon>
    </lineage>
</organism>
<protein>
    <submittedName>
        <fullName evidence="1">Uncharacterized protein</fullName>
    </submittedName>
</protein>